<feature type="compositionally biased region" description="Basic residues" evidence="3">
    <location>
        <begin position="232"/>
        <end position="242"/>
    </location>
</feature>
<dbReference type="AlphaFoldDB" id="A0A7K0BYX1"/>
<evidence type="ECO:0000256" key="3">
    <source>
        <dbReference type="SAM" id="MobiDB-lite"/>
    </source>
</evidence>
<organism evidence="4 5">
    <name type="scientific">Actinomadura macrotermitis</name>
    <dbReference type="NCBI Taxonomy" id="2585200"/>
    <lineage>
        <taxon>Bacteria</taxon>
        <taxon>Bacillati</taxon>
        <taxon>Actinomycetota</taxon>
        <taxon>Actinomycetes</taxon>
        <taxon>Streptosporangiales</taxon>
        <taxon>Thermomonosporaceae</taxon>
        <taxon>Actinomadura</taxon>
    </lineage>
</organism>
<dbReference type="InterPro" id="IPR012340">
    <property type="entry name" value="NA-bd_OB-fold"/>
</dbReference>
<dbReference type="InterPro" id="IPR000424">
    <property type="entry name" value="Primosome_PriB/ssb"/>
</dbReference>
<feature type="region of interest" description="Disordered" evidence="3">
    <location>
        <begin position="160"/>
        <end position="242"/>
    </location>
</feature>
<feature type="compositionally biased region" description="Polar residues" evidence="3">
    <location>
        <begin position="196"/>
        <end position="208"/>
    </location>
</feature>
<evidence type="ECO:0000256" key="2">
    <source>
        <dbReference type="PROSITE-ProRule" id="PRU00252"/>
    </source>
</evidence>
<gene>
    <name evidence="4" type="ORF">ACRB68_44610</name>
</gene>
<comment type="caution">
    <text evidence="4">The sequence shown here is derived from an EMBL/GenBank/DDBJ whole genome shotgun (WGS) entry which is preliminary data.</text>
</comment>
<dbReference type="Gene3D" id="2.40.50.140">
    <property type="entry name" value="Nucleic acid-binding proteins"/>
    <property type="match status" value="1"/>
</dbReference>
<dbReference type="SUPFAM" id="SSF50249">
    <property type="entry name" value="Nucleic acid-binding proteins"/>
    <property type="match status" value="1"/>
</dbReference>
<evidence type="ECO:0000256" key="1">
    <source>
        <dbReference type="ARBA" id="ARBA00023125"/>
    </source>
</evidence>
<keyword evidence="5" id="KW-1185">Reference proteome</keyword>
<dbReference type="EMBL" id="WEGH01000003">
    <property type="protein sequence ID" value="MQY06373.1"/>
    <property type="molecule type" value="Genomic_DNA"/>
</dbReference>
<dbReference type="CDD" id="cd04496">
    <property type="entry name" value="SSB_OBF"/>
    <property type="match status" value="1"/>
</dbReference>
<proteinExistence type="predicted"/>
<feature type="compositionally biased region" description="Basic and acidic residues" evidence="3">
    <location>
        <begin position="215"/>
        <end position="231"/>
    </location>
</feature>
<dbReference type="Pfam" id="PF00436">
    <property type="entry name" value="SSB"/>
    <property type="match status" value="1"/>
</dbReference>
<keyword evidence="1 2" id="KW-0238">DNA-binding</keyword>
<name>A0A7K0BYX1_9ACTN</name>
<sequence length="242" mass="26439">MNEAQITVIGWVAAEPYYSVTGNGTPYLSLRVGCTPRRYDRRSAQWQDLETMFLTVNCWRTLADNVNASEIKRGHPVVVTGRLRIRQYEKDGQWRFSADIEATTVGHDLNRGTADFRPVVRSAGLTEDDRREVHEATDQWALAGPLAAPAAVHPGALLAGEAGSSTTRPDIPGNDLTAPRPEKGPPLTLFDRPPANTKTLQDPQTPATASPPDFARTDEPSPDQPPKEGKARSSRGRHVKAA</sequence>
<dbReference type="GO" id="GO:0003697">
    <property type="term" value="F:single-stranded DNA binding"/>
    <property type="evidence" value="ECO:0007669"/>
    <property type="project" value="InterPro"/>
</dbReference>
<evidence type="ECO:0000313" key="5">
    <source>
        <dbReference type="Proteomes" id="UP000487268"/>
    </source>
</evidence>
<dbReference type="PROSITE" id="PS50935">
    <property type="entry name" value="SSB"/>
    <property type="match status" value="1"/>
</dbReference>
<reference evidence="4 5" key="1">
    <citation type="submission" date="2019-10" db="EMBL/GenBank/DDBJ databases">
        <title>Actinomadura rubteroloni sp. nov. and Actinomadura macrotermitis sp. nov., isolated from the gut of fungus growing-termite Macrotermes natalensis.</title>
        <authorList>
            <person name="Benndorf R."/>
            <person name="Martin K."/>
            <person name="Kuefner M."/>
            <person name="De Beer W."/>
            <person name="Kaster A.-K."/>
            <person name="Vollmers J."/>
            <person name="Poulsen M."/>
            <person name="Beemelmanns C."/>
        </authorList>
    </citation>
    <scope>NUCLEOTIDE SEQUENCE [LARGE SCALE GENOMIC DNA]</scope>
    <source>
        <strain evidence="4 5">RB68</strain>
    </source>
</reference>
<dbReference type="RefSeq" id="WP_328594592.1">
    <property type="nucleotide sequence ID" value="NZ_WEGH01000003.1"/>
</dbReference>
<evidence type="ECO:0000313" key="4">
    <source>
        <dbReference type="EMBL" id="MQY06373.1"/>
    </source>
</evidence>
<protein>
    <submittedName>
        <fullName evidence="4">Single-stranded DNA-binding protein</fullName>
    </submittedName>
</protein>
<dbReference type="Proteomes" id="UP000487268">
    <property type="component" value="Unassembled WGS sequence"/>
</dbReference>
<accession>A0A7K0BYX1</accession>